<reference evidence="2 3" key="1">
    <citation type="submission" date="2019-01" db="EMBL/GenBank/DDBJ databases">
        <title>Sinorhodobacter populi sp. nov. isolated from the symptomatic bark tissue of Populus euramericana canker.</title>
        <authorList>
            <person name="Xu G."/>
        </authorList>
    </citation>
    <scope>NUCLEOTIDE SEQUENCE [LARGE SCALE GENOMIC DNA]</scope>
    <source>
        <strain evidence="2 3">07D10-4-3</strain>
    </source>
</reference>
<dbReference type="InterPro" id="IPR002716">
    <property type="entry name" value="PIN_dom"/>
</dbReference>
<evidence type="ECO:0000313" key="2">
    <source>
        <dbReference type="EMBL" id="RWR26065.1"/>
    </source>
</evidence>
<gene>
    <name evidence="2" type="ORF">D2T29_21345</name>
</gene>
<proteinExistence type="predicted"/>
<organism evidence="2 3">
    <name type="scientific">Paenirhodobacter populi</name>
    <dbReference type="NCBI Taxonomy" id="2306993"/>
    <lineage>
        <taxon>Bacteria</taxon>
        <taxon>Pseudomonadati</taxon>
        <taxon>Pseudomonadota</taxon>
        <taxon>Alphaproteobacteria</taxon>
        <taxon>Rhodobacterales</taxon>
        <taxon>Rhodobacter group</taxon>
        <taxon>Paenirhodobacter</taxon>
    </lineage>
</organism>
<dbReference type="Pfam" id="PF01850">
    <property type="entry name" value="PIN"/>
    <property type="match status" value="1"/>
</dbReference>
<evidence type="ECO:0000259" key="1">
    <source>
        <dbReference type="Pfam" id="PF01850"/>
    </source>
</evidence>
<dbReference type="AlphaFoldDB" id="A0A443K021"/>
<name>A0A443K021_9RHOB</name>
<protein>
    <submittedName>
        <fullName evidence="2">PIN domain-containing protein</fullName>
    </submittedName>
</protein>
<dbReference type="InterPro" id="IPR029060">
    <property type="entry name" value="PIN-like_dom_sf"/>
</dbReference>
<dbReference type="EMBL" id="SAUY01000054">
    <property type="protein sequence ID" value="RWR26065.1"/>
    <property type="molecule type" value="Genomic_DNA"/>
</dbReference>
<dbReference type="Proteomes" id="UP000284451">
    <property type="component" value="Unassembled WGS sequence"/>
</dbReference>
<accession>A0A443K021</accession>
<sequence>MLIDASVILNHEADAGELVGRLDGSKTRRLFSPVSRFEAIVSLARSRSGKHATPSPEQLEAAVDLFLKEAEASSVMIKDDIGAAALKAARSYGKIVGSKADLNLGDCFAYGCAKAHRVPLLYGGW</sequence>
<reference evidence="2 3" key="2">
    <citation type="submission" date="2019-01" db="EMBL/GenBank/DDBJ databases">
        <authorList>
            <person name="Li Y."/>
        </authorList>
    </citation>
    <scope>NUCLEOTIDE SEQUENCE [LARGE SCALE GENOMIC DNA]</scope>
    <source>
        <strain evidence="2 3">07D10-4-3</strain>
    </source>
</reference>
<dbReference type="CDD" id="cd09871">
    <property type="entry name" value="PIN_MtVapC28-VapC30-like"/>
    <property type="match status" value="1"/>
</dbReference>
<evidence type="ECO:0000313" key="3">
    <source>
        <dbReference type="Proteomes" id="UP000284451"/>
    </source>
</evidence>
<dbReference type="RefSeq" id="WP_128234075.1">
    <property type="nucleotide sequence ID" value="NZ_SAUY01000054.1"/>
</dbReference>
<dbReference type="Gene3D" id="3.40.50.1010">
    <property type="entry name" value="5'-nuclease"/>
    <property type="match status" value="1"/>
</dbReference>
<feature type="domain" description="PIN" evidence="1">
    <location>
        <begin position="1"/>
        <end position="121"/>
    </location>
</feature>
<dbReference type="SUPFAM" id="SSF88723">
    <property type="entry name" value="PIN domain-like"/>
    <property type="match status" value="1"/>
</dbReference>
<comment type="caution">
    <text evidence="2">The sequence shown here is derived from an EMBL/GenBank/DDBJ whole genome shotgun (WGS) entry which is preliminary data.</text>
</comment>